<dbReference type="EMBL" id="JOPJ01000002">
    <property type="protein sequence ID" value="OUJ13834.1"/>
    <property type="molecule type" value="Genomic_DNA"/>
</dbReference>
<name>A0A252BY03_9PROT</name>
<keyword evidence="2" id="KW-1185">Reference proteome</keyword>
<sequence>MAQLDRVEGEGLRGVIIGDDLRAKQNHQAAPLFLAYNAPELEEGSLLGIMGDIIRICSKRRRISEKVVAGNIIKIG</sequence>
<gene>
    <name evidence="1" type="ORF">HK26_04125</name>
</gene>
<evidence type="ECO:0000313" key="1">
    <source>
        <dbReference type="EMBL" id="OUJ13834.1"/>
    </source>
</evidence>
<dbReference type="AlphaFoldDB" id="A0A252BY03"/>
<accession>A0A252BY03</accession>
<evidence type="ECO:0000313" key="2">
    <source>
        <dbReference type="Proteomes" id="UP000194931"/>
    </source>
</evidence>
<proteinExistence type="predicted"/>
<reference evidence="2" key="1">
    <citation type="submission" date="2014-06" db="EMBL/GenBank/DDBJ databases">
        <authorList>
            <person name="Winans N.J."/>
            <person name="Newell P.D."/>
            <person name="Douglas A.E."/>
        </authorList>
    </citation>
    <scope>NUCLEOTIDE SEQUENCE [LARGE SCALE GENOMIC DNA]</scope>
</reference>
<dbReference type="Proteomes" id="UP000194931">
    <property type="component" value="Unassembled WGS sequence"/>
</dbReference>
<comment type="caution">
    <text evidence="1">The sequence shown here is derived from an EMBL/GenBank/DDBJ whole genome shotgun (WGS) entry which is preliminary data.</text>
</comment>
<organism evidence="1 2">
    <name type="scientific">Acetobacter okinawensis</name>
    <dbReference type="NCBI Taxonomy" id="1076594"/>
    <lineage>
        <taxon>Bacteria</taxon>
        <taxon>Pseudomonadati</taxon>
        <taxon>Pseudomonadota</taxon>
        <taxon>Alphaproteobacteria</taxon>
        <taxon>Acetobacterales</taxon>
        <taxon>Acetobacteraceae</taxon>
        <taxon>Acetobacter</taxon>
    </lineage>
</organism>
<protein>
    <submittedName>
        <fullName evidence="1">Uncharacterized protein</fullName>
    </submittedName>
</protein>